<organism evidence="2">
    <name type="scientific">viral metagenome</name>
    <dbReference type="NCBI Taxonomy" id="1070528"/>
    <lineage>
        <taxon>unclassified sequences</taxon>
        <taxon>metagenomes</taxon>
        <taxon>organismal metagenomes</taxon>
    </lineage>
</organism>
<evidence type="ECO:0000313" key="2">
    <source>
        <dbReference type="EMBL" id="QJA78783.1"/>
    </source>
</evidence>
<gene>
    <name evidence="2" type="ORF">MM415A00985_0018</name>
    <name evidence="1" type="ORF">MM415B01930_0013</name>
</gene>
<dbReference type="AlphaFoldDB" id="A0A6M3KA78"/>
<sequence>MALTIARPLSNVHPNMGIVVNADGTYRFSVEDVNSDEILVSVQAIEAAVEAQGEGVYTTPTHTAPVIGAATTAALAANANRLYALFVNDGTENIYLGLGVAAVMNIGVPIVPGGSYEMSRELGNLYVGVVNGICASGGMVLCVTEAV</sequence>
<evidence type="ECO:0000313" key="1">
    <source>
        <dbReference type="EMBL" id="QJA56074.1"/>
    </source>
</evidence>
<name>A0A6M3KA78_9ZZZZ</name>
<accession>A0A6M3KA78</accession>
<proteinExistence type="predicted"/>
<reference evidence="2" key="1">
    <citation type="submission" date="2020-03" db="EMBL/GenBank/DDBJ databases">
        <title>The deep terrestrial virosphere.</title>
        <authorList>
            <person name="Holmfeldt K."/>
            <person name="Nilsson E."/>
            <person name="Simone D."/>
            <person name="Lopez-Fernandez M."/>
            <person name="Wu X."/>
            <person name="de Brujin I."/>
            <person name="Lundin D."/>
            <person name="Andersson A."/>
            <person name="Bertilsson S."/>
            <person name="Dopson M."/>
        </authorList>
    </citation>
    <scope>NUCLEOTIDE SEQUENCE</scope>
    <source>
        <strain evidence="2">MM415A00985</strain>
        <strain evidence="1">MM415B01930</strain>
    </source>
</reference>
<dbReference type="EMBL" id="MT142353">
    <property type="protein sequence ID" value="QJA78783.1"/>
    <property type="molecule type" value="Genomic_DNA"/>
</dbReference>
<dbReference type="EMBL" id="MT141198">
    <property type="protein sequence ID" value="QJA56074.1"/>
    <property type="molecule type" value="Genomic_DNA"/>
</dbReference>
<protein>
    <submittedName>
        <fullName evidence="2">Uncharacterized protein</fullName>
    </submittedName>
</protein>